<evidence type="ECO:0000256" key="1">
    <source>
        <dbReference type="ARBA" id="ARBA00007326"/>
    </source>
</evidence>
<dbReference type="FunFam" id="3.30.1330.30:FF:000001">
    <property type="entry name" value="60S ribosomal protein L30"/>
    <property type="match status" value="1"/>
</dbReference>
<dbReference type="GO" id="GO:1990904">
    <property type="term" value="C:ribonucleoprotein complex"/>
    <property type="evidence" value="ECO:0007669"/>
    <property type="project" value="UniProtKB-KW"/>
</dbReference>
<comment type="similarity">
    <text evidence="1">Belongs to the eukaryotic ribosomal protein eL30 family.</text>
</comment>
<reference evidence="5" key="1">
    <citation type="submission" date="2021-01" db="EMBL/GenBank/DDBJ databases">
        <authorList>
            <person name="Corre E."/>
            <person name="Pelletier E."/>
            <person name="Niang G."/>
            <person name="Scheremetjew M."/>
            <person name="Finn R."/>
            <person name="Kale V."/>
            <person name="Holt S."/>
            <person name="Cochrane G."/>
            <person name="Meng A."/>
            <person name="Brown T."/>
            <person name="Cohen L."/>
        </authorList>
    </citation>
    <scope>NUCLEOTIDE SEQUENCE</scope>
    <source>
        <strain evidence="5">S3</strain>
    </source>
</reference>
<dbReference type="NCBIfam" id="NF002172">
    <property type="entry name" value="PRK01018.1"/>
    <property type="match status" value="1"/>
</dbReference>
<evidence type="ECO:0000313" key="5">
    <source>
        <dbReference type="EMBL" id="CAE0328105.1"/>
    </source>
</evidence>
<evidence type="ECO:0000259" key="4">
    <source>
        <dbReference type="Pfam" id="PF01248"/>
    </source>
</evidence>
<dbReference type="GO" id="GO:0003723">
    <property type="term" value="F:RNA binding"/>
    <property type="evidence" value="ECO:0007669"/>
    <property type="project" value="InterPro"/>
</dbReference>
<dbReference type="PANTHER" id="PTHR11449">
    <property type="entry name" value="RIBOSOMAL PROTEIN L30"/>
    <property type="match status" value="1"/>
</dbReference>
<accession>A0A7S3MYH6</accession>
<dbReference type="SUPFAM" id="SSF55315">
    <property type="entry name" value="L30e-like"/>
    <property type="match status" value="1"/>
</dbReference>
<dbReference type="Gene3D" id="3.30.1330.30">
    <property type="match status" value="1"/>
</dbReference>
<name>A0A7S3MYH6_9SPIT</name>
<evidence type="ECO:0000256" key="3">
    <source>
        <dbReference type="ARBA" id="ARBA00023274"/>
    </source>
</evidence>
<sequence>MGKNKKALEQNFSSKLGLVVKSGKFKIGYRNTIKSLRQGQAKLIVISKNCPAIRKTELEYYTMLAKADVHHFEGNNVELGTACGKLFPVSAMIISDAGDSDILESV</sequence>
<dbReference type="InterPro" id="IPR004038">
    <property type="entry name" value="Ribosomal_eL8/eL30/eS12/Gad45"/>
</dbReference>
<gene>
    <name evidence="5" type="ORF">SINC0208_LOCUS8732</name>
</gene>
<dbReference type="Pfam" id="PF01248">
    <property type="entry name" value="Ribosomal_L7Ae"/>
    <property type="match status" value="1"/>
</dbReference>
<proteinExistence type="inferred from homology"/>
<dbReference type="InterPro" id="IPR039109">
    <property type="entry name" value="Ribosomal_eL30-like"/>
</dbReference>
<evidence type="ECO:0000256" key="2">
    <source>
        <dbReference type="ARBA" id="ARBA00022980"/>
    </source>
</evidence>
<dbReference type="PROSITE" id="PS00709">
    <property type="entry name" value="RIBOSOMAL_L30E_1"/>
    <property type="match status" value="1"/>
</dbReference>
<dbReference type="PROSITE" id="PS00993">
    <property type="entry name" value="RIBOSOMAL_L30E_2"/>
    <property type="match status" value="1"/>
</dbReference>
<protein>
    <recommendedName>
        <fullName evidence="4">Ribosomal protein eL8/eL30/eS12/Gadd45 domain-containing protein</fullName>
    </recommendedName>
</protein>
<dbReference type="GO" id="GO:0005840">
    <property type="term" value="C:ribosome"/>
    <property type="evidence" value="ECO:0007669"/>
    <property type="project" value="UniProtKB-KW"/>
</dbReference>
<keyword evidence="2" id="KW-0689">Ribosomal protein</keyword>
<feature type="domain" description="Ribosomal protein eL8/eL30/eS12/Gadd45" evidence="4">
    <location>
        <begin position="12"/>
        <end position="103"/>
    </location>
</feature>
<dbReference type="InterPro" id="IPR029064">
    <property type="entry name" value="Ribosomal_eL30-like_sf"/>
</dbReference>
<dbReference type="InterPro" id="IPR022991">
    <property type="entry name" value="Ribosomal_eL30_CS"/>
</dbReference>
<dbReference type="AlphaFoldDB" id="A0A7S3MYH6"/>
<keyword evidence="3" id="KW-0687">Ribonucleoprotein</keyword>
<dbReference type="EMBL" id="HBIH01021900">
    <property type="protein sequence ID" value="CAE0328105.1"/>
    <property type="molecule type" value="Transcribed_RNA"/>
</dbReference>
<organism evidence="5">
    <name type="scientific">Strombidium inclinatum</name>
    <dbReference type="NCBI Taxonomy" id="197538"/>
    <lineage>
        <taxon>Eukaryota</taxon>
        <taxon>Sar</taxon>
        <taxon>Alveolata</taxon>
        <taxon>Ciliophora</taxon>
        <taxon>Intramacronucleata</taxon>
        <taxon>Spirotrichea</taxon>
        <taxon>Oligotrichia</taxon>
        <taxon>Strombidiidae</taxon>
        <taxon>Strombidium</taxon>
    </lineage>
</organism>